<evidence type="ECO:0000313" key="1">
    <source>
        <dbReference type="EMBL" id="KKL18902.1"/>
    </source>
</evidence>
<accession>A0A0F9BY77</accession>
<name>A0A0F9BY77_9ZZZZ</name>
<sequence>LTKRHMQTFTGDIKYDNAAEASAKLFASPWEFSRHGQCGMELSELLPHLGQVADDICLIRSMHTGVNNHGQSINALNTGRIAWKTALGSWAALALRLRCSALAKARRPWCSRVGWPSA</sequence>
<protein>
    <recommendedName>
        <fullName evidence="2">DUF1501 domain-containing protein</fullName>
    </recommendedName>
</protein>
<comment type="caution">
    <text evidence="1">The sequence shown here is derived from an EMBL/GenBank/DDBJ whole genome shotgun (WGS) entry which is preliminary data.</text>
</comment>
<gene>
    <name evidence="1" type="ORF">LCGC14_2470890</name>
</gene>
<evidence type="ECO:0008006" key="2">
    <source>
        <dbReference type="Google" id="ProtNLM"/>
    </source>
</evidence>
<dbReference type="InterPro" id="IPR010869">
    <property type="entry name" value="DUF1501"/>
</dbReference>
<dbReference type="EMBL" id="LAZR01038686">
    <property type="protein sequence ID" value="KKL18902.1"/>
    <property type="molecule type" value="Genomic_DNA"/>
</dbReference>
<dbReference type="AlphaFoldDB" id="A0A0F9BY77"/>
<proteinExistence type="predicted"/>
<feature type="non-terminal residue" evidence="1">
    <location>
        <position position="1"/>
    </location>
</feature>
<organism evidence="1">
    <name type="scientific">marine sediment metagenome</name>
    <dbReference type="NCBI Taxonomy" id="412755"/>
    <lineage>
        <taxon>unclassified sequences</taxon>
        <taxon>metagenomes</taxon>
        <taxon>ecological metagenomes</taxon>
    </lineage>
</organism>
<dbReference type="Pfam" id="PF07394">
    <property type="entry name" value="DUF1501"/>
    <property type="match status" value="1"/>
</dbReference>
<reference evidence="1" key="1">
    <citation type="journal article" date="2015" name="Nature">
        <title>Complex archaea that bridge the gap between prokaryotes and eukaryotes.</title>
        <authorList>
            <person name="Spang A."/>
            <person name="Saw J.H."/>
            <person name="Jorgensen S.L."/>
            <person name="Zaremba-Niedzwiedzka K."/>
            <person name="Martijn J."/>
            <person name="Lind A.E."/>
            <person name="van Eijk R."/>
            <person name="Schleper C."/>
            <person name="Guy L."/>
            <person name="Ettema T.J."/>
        </authorList>
    </citation>
    <scope>NUCLEOTIDE SEQUENCE</scope>
</reference>